<comment type="caution">
    <text evidence="2">The sequence shown here is derived from an EMBL/GenBank/DDBJ whole genome shotgun (WGS) entry which is preliminary data.</text>
</comment>
<organism evidence="2 3">
    <name type="scientific">Pocillopora damicornis</name>
    <name type="common">Cauliflower coral</name>
    <name type="synonym">Millepora damicornis</name>
    <dbReference type="NCBI Taxonomy" id="46731"/>
    <lineage>
        <taxon>Eukaryota</taxon>
        <taxon>Metazoa</taxon>
        <taxon>Cnidaria</taxon>
        <taxon>Anthozoa</taxon>
        <taxon>Hexacorallia</taxon>
        <taxon>Scleractinia</taxon>
        <taxon>Astrocoeniina</taxon>
        <taxon>Pocilloporidae</taxon>
        <taxon>Pocillopora</taxon>
    </lineage>
</organism>
<evidence type="ECO:0000256" key="1">
    <source>
        <dbReference type="SAM" id="MobiDB-lite"/>
    </source>
</evidence>
<feature type="region of interest" description="Disordered" evidence="1">
    <location>
        <begin position="1"/>
        <end position="20"/>
    </location>
</feature>
<evidence type="ECO:0000313" key="3">
    <source>
        <dbReference type="Proteomes" id="UP000275408"/>
    </source>
</evidence>
<protein>
    <submittedName>
        <fullName evidence="2">Uncharacterized protein</fullName>
    </submittedName>
</protein>
<gene>
    <name evidence="2" type="ORF">pdam_00008495</name>
</gene>
<dbReference type="Proteomes" id="UP000275408">
    <property type="component" value="Unassembled WGS sequence"/>
</dbReference>
<reference evidence="2 3" key="1">
    <citation type="journal article" date="2018" name="Sci. Rep.">
        <title>Comparative analysis of the Pocillopora damicornis genome highlights role of immune system in coral evolution.</title>
        <authorList>
            <person name="Cunning R."/>
            <person name="Bay R.A."/>
            <person name="Gillette P."/>
            <person name="Baker A.C."/>
            <person name="Traylor-Knowles N."/>
        </authorList>
    </citation>
    <scope>NUCLEOTIDE SEQUENCE [LARGE SCALE GENOMIC DNA]</scope>
    <source>
        <strain evidence="2">RSMAS</strain>
        <tissue evidence="2">Whole animal</tissue>
    </source>
</reference>
<accession>A0A3M6U4A8</accession>
<proteinExistence type="predicted"/>
<feature type="compositionally biased region" description="Polar residues" evidence="1">
    <location>
        <begin position="8"/>
        <end position="20"/>
    </location>
</feature>
<dbReference type="AlphaFoldDB" id="A0A3M6U4A8"/>
<evidence type="ECO:0000313" key="2">
    <source>
        <dbReference type="EMBL" id="RMX48513.1"/>
    </source>
</evidence>
<sequence>MPNRRIPLSSSHVNHPVGDSSTIGQYVDKRVVDKIYDLVKQNITNLSEVQRSLSFGRIYFPAIPRNDGQRKQIGDTTLVARTYETTLPRRFQQ</sequence>
<keyword evidence="3" id="KW-1185">Reference proteome</keyword>
<dbReference type="EMBL" id="RCHS01002271">
    <property type="protein sequence ID" value="RMX48513.1"/>
    <property type="molecule type" value="Genomic_DNA"/>
</dbReference>
<name>A0A3M6U4A8_POCDA</name>